<sequence length="241" mass="26971">MITLYGWGPMFDCPSPSPYVMKADIQLQMLGVSFDRAIADLEAVSKHKAPYVMDGDVLIQDSNFIRAHFEKKLHKSLDAGLTDEQRAASWALERMAEGHLVTIMAMERWLKDDNFYKGPVHFFDGMPEPALSEMTAGLREGMAGTHYATGMGRHTEAERMQLAEWDLQAIAVQLARKPYLFGDKPTVADASVAAVLISCATEFFDTPLTDLVRGHTNLVAYMDRMKATYFARNLWPVGEMA</sequence>
<feature type="domain" description="Thioredoxin-like fold" evidence="2">
    <location>
        <begin position="18"/>
        <end position="114"/>
    </location>
</feature>
<dbReference type="InterPro" id="IPR012336">
    <property type="entry name" value="Thioredoxin-like_fold"/>
</dbReference>
<gene>
    <name evidence="3" type="ORF">HY30_05765</name>
</gene>
<dbReference type="AlphaFoldDB" id="A0A062UNM0"/>
<dbReference type="Pfam" id="PF17172">
    <property type="entry name" value="GST_N_4"/>
    <property type="match status" value="1"/>
</dbReference>
<dbReference type="SFLD" id="SFLDG01180">
    <property type="entry name" value="SUF1"/>
    <property type="match status" value="1"/>
</dbReference>
<evidence type="ECO:0000259" key="1">
    <source>
        <dbReference type="Pfam" id="PF17171"/>
    </source>
</evidence>
<evidence type="ECO:0000313" key="3">
    <source>
        <dbReference type="EMBL" id="KCZ57685.1"/>
    </source>
</evidence>
<dbReference type="InterPro" id="IPR050931">
    <property type="entry name" value="Mito_Protein_Transport_Metaxin"/>
</dbReference>
<dbReference type="InterPro" id="IPR036249">
    <property type="entry name" value="Thioredoxin-like_sf"/>
</dbReference>
<proteinExistence type="predicted"/>
<dbReference type="PATRIC" id="fig|1280947.3.peg.2336"/>
<organism evidence="3 4">
    <name type="scientific">Hyphomonas chukchiensis</name>
    <dbReference type="NCBI Taxonomy" id="1280947"/>
    <lineage>
        <taxon>Bacteria</taxon>
        <taxon>Pseudomonadati</taxon>
        <taxon>Pseudomonadota</taxon>
        <taxon>Alphaproteobacteria</taxon>
        <taxon>Hyphomonadales</taxon>
        <taxon>Hyphomonadaceae</taxon>
        <taxon>Hyphomonas</taxon>
    </lineage>
</organism>
<dbReference type="SFLD" id="SFLDG01200">
    <property type="entry name" value="SUF1.1"/>
    <property type="match status" value="1"/>
</dbReference>
<name>A0A062UNM0_9PROT</name>
<dbReference type="SUPFAM" id="SSF47616">
    <property type="entry name" value="GST C-terminal domain-like"/>
    <property type="match status" value="1"/>
</dbReference>
<evidence type="ECO:0008006" key="5">
    <source>
        <dbReference type="Google" id="ProtNLM"/>
    </source>
</evidence>
<accession>A0A062UNM0</accession>
<comment type="caution">
    <text evidence="3">The sequence shown here is derived from an EMBL/GenBank/DDBJ whole genome shotgun (WGS) entry which is preliminary data.</text>
</comment>
<dbReference type="Proteomes" id="UP000027190">
    <property type="component" value="Unassembled WGS sequence"/>
</dbReference>
<dbReference type="Pfam" id="PF17171">
    <property type="entry name" value="GST_C_6"/>
    <property type="match status" value="1"/>
</dbReference>
<protein>
    <recommendedName>
        <fullName evidence="5">Glutathione S-transferase</fullName>
    </recommendedName>
</protein>
<dbReference type="InterPro" id="IPR026928">
    <property type="entry name" value="FAX/IsoI-like"/>
</dbReference>
<dbReference type="eggNOG" id="COG0625">
    <property type="taxonomic scope" value="Bacteria"/>
</dbReference>
<dbReference type="InterPro" id="IPR033468">
    <property type="entry name" value="Metaxin_GST"/>
</dbReference>
<dbReference type="Gene3D" id="1.20.1050.10">
    <property type="match status" value="1"/>
</dbReference>
<reference evidence="3 4" key="1">
    <citation type="journal article" date="2014" name="Antonie Van Leeuwenhoek">
        <title>Hyphomonas beringensis sp. nov. and Hyphomonas chukchiensis sp. nov., isolated from surface seawater of the Bering Sea and Chukchi Sea.</title>
        <authorList>
            <person name="Li C."/>
            <person name="Lai Q."/>
            <person name="Li G."/>
            <person name="Dong C."/>
            <person name="Wang J."/>
            <person name="Liao Y."/>
            <person name="Shao Z."/>
        </authorList>
    </citation>
    <scope>NUCLEOTIDE SEQUENCE [LARGE SCALE GENOMIC DNA]</scope>
    <source>
        <strain evidence="3 4">BH-BN04-4</strain>
    </source>
</reference>
<dbReference type="EMBL" id="AWFG01000030">
    <property type="protein sequence ID" value="KCZ57685.1"/>
    <property type="molecule type" value="Genomic_DNA"/>
</dbReference>
<dbReference type="SFLD" id="SFLDS00019">
    <property type="entry name" value="Glutathione_Transferase_(cytos"/>
    <property type="match status" value="1"/>
</dbReference>
<dbReference type="STRING" id="1280947.HY30_05765"/>
<evidence type="ECO:0000313" key="4">
    <source>
        <dbReference type="Proteomes" id="UP000027190"/>
    </source>
</evidence>
<dbReference type="InterPro" id="IPR040079">
    <property type="entry name" value="Glutathione_S-Trfase"/>
</dbReference>
<dbReference type="PANTHER" id="PTHR12289">
    <property type="entry name" value="METAXIN RELATED"/>
    <property type="match status" value="1"/>
</dbReference>
<dbReference type="RefSeq" id="WP_034740409.1">
    <property type="nucleotide sequence ID" value="NZ_AWFG01000030.1"/>
</dbReference>
<dbReference type="CDD" id="cd03193">
    <property type="entry name" value="GST_C_Metaxin"/>
    <property type="match status" value="1"/>
</dbReference>
<dbReference type="InterPro" id="IPR036282">
    <property type="entry name" value="Glutathione-S-Trfase_C_sf"/>
</dbReference>
<keyword evidence="4" id="KW-1185">Reference proteome</keyword>
<dbReference type="PANTHER" id="PTHR12289:SF41">
    <property type="entry name" value="FAILED AXON CONNECTIONS-RELATED"/>
    <property type="match status" value="1"/>
</dbReference>
<dbReference type="OrthoDB" id="7664269at2"/>
<dbReference type="SUPFAM" id="SSF52833">
    <property type="entry name" value="Thioredoxin-like"/>
    <property type="match status" value="1"/>
</dbReference>
<evidence type="ECO:0000259" key="2">
    <source>
        <dbReference type="Pfam" id="PF17172"/>
    </source>
</evidence>
<feature type="domain" description="Metaxin glutathione S-transferase" evidence="1">
    <location>
        <begin position="164"/>
        <end position="225"/>
    </location>
</feature>